<keyword evidence="2" id="KW-1185">Reference proteome</keyword>
<sequence>MKVEDVNPREAFRMIGEDIDRDIKFGTFGAEGTESLSWLMKEPTNAEETLMNAYERMRSLGIKITLTANHGEISLSDILKAAAVRSKASGNPSMQ</sequence>
<proteinExistence type="predicted"/>
<organism evidence="1 2">
    <name type="scientific">Corynebacterium phage Darwin</name>
    <dbReference type="NCBI Taxonomy" id="2047869"/>
    <lineage>
        <taxon>Viruses</taxon>
        <taxon>Duplodnaviria</taxon>
        <taxon>Heunggongvirae</taxon>
        <taxon>Uroviricota</taxon>
        <taxon>Caudoviricetes</taxon>
        <taxon>Zierdtviridae</taxon>
        <taxon>Toshachvirinae</taxon>
        <taxon>Ceetrepovirus</taxon>
        <taxon>Ceetrepovirus darwin</taxon>
        <taxon>Corynebacterium virus Darwin</taxon>
    </lineage>
</organism>
<gene>
    <name evidence="1" type="ORF">SEA_DARWIN_44</name>
</gene>
<evidence type="ECO:0000313" key="1">
    <source>
        <dbReference type="EMBL" id="ATW58570.1"/>
    </source>
</evidence>
<accession>A0A2H4P8R6</accession>
<protein>
    <submittedName>
        <fullName evidence="1">Uncharacterized protein</fullName>
    </submittedName>
</protein>
<dbReference type="Proteomes" id="UP000240661">
    <property type="component" value="Segment"/>
</dbReference>
<evidence type="ECO:0000313" key="2">
    <source>
        <dbReference type="Proteomes" id="UP000240661"/>
    </source>
</evidence>
<name>A0A2H4P8R6_9CAUD</name>
<dbReference type="EMBL" id="MG198777">
    <property type="protein sequence ID" value="ATW58570.1"/>
    <property type="molecule type" value="Genomic_DNA"/>
</dbReference>
<reference evidence="1 2" key="1">
    <citation type="submission" date="2017-10" db="EMBL/GenBank/DDBJ databases">
        <authorList>
            <person name="Monti D.L."/>
            <person name="McPhail C.W."/>
            <person name="Foksinska A.M."/>
            <person name="Opsteen S.A."/>
            <person name="Casey K.N."/>
            <person name="Ali S.Y."/>
            <person name="Nguyen D.C."/>
            <person name="Vale K."/>
            <person name="Baghaei N."/>
            <person name="Pratt M.C."/>
            <person name="Page E.F."/>
            <person name="Gosain A.J."/>
            <person name="Castillo S.J."/>
            <person name="Mallepalli N.R."/>
            <person name="Thompson A.L."/>
            <person name="Presedo N.A."/>
            <person name="Murrell A.C."/>
            <person name="Sahawneh K.J."/>
            <person name="Saleeby D.P."/>
            <person name="Stoner T.H."/>
            <person name="Garlena R.A."/>
            <person name="Russell D.A."/>
            <person name="Pope W.H."/>
            <person name="Jacobs-Sera D."/>
            <person name="Hatfull G.F."/>
        </authorList>
    </citation>
    <scope>NUCLEOTIDE SEQUENCE [LARGE SCALE GENOMIC DNA]</scope>
</reference>
<dbReference type="OrthoDB" id="33042at10239"/>